<feature type="non-terminal residue" evidence="3">
    <location>
        <position position="230"/>
    </location>
</feature>
<reference evidence="3 4" key="1">
    <citation type="submission" date="2021-08" db="EMBL/GenBank/DDBJ databases">
        <title>Draft genome sequence of Spirulina subsalsa with high tolerance to salinity and hype-accumulation of phycocyanin.</title>
        <authorList>
            <person name="Pei H."/>
            <person name="Jiang L."/>
        </authorList>
    </citation>
    <scope>NUCLEOTIDE SEQUENCE [LARGE SCALE GENOMIC DNA]</scope>
    <source>
        <strain evidence="3 4">FACHB-351</strain>
    </source>
</reference>
<evidence type="ECO:0000256" key="2">
    <source>
        <dbReference type="SAM" id="SignalP"/>
    </source>
</evidence>
<sequence>MKIKPIQQVAAALSGLLLLPWGSPTLAQSTPFGQVEVQQDSFVAIATPFGVERRQYNLLIVQQLNNRQPCWREYGSNPTLIDPLLLNFDFTGICERSTDSNGYSLRIGNEDYGWRFILRLVQRGDEVVLVASSIREPNTRPIEIGRTHGLAEGYMKIHLDPGWRFTKRTYGGRTLGHVYLTADSLNTASPPPPPATRPVTNTPPPTVDREIIFTPPSTGAPAPLPNTQPP</sequence>
<feature type="compositionally biased region" description="Pro residues" evidence="1">
    <location>
        <begin position="189"/>
        <end position="206"/>
    </location>
</feature>
<accession>A0ABT3L7M4</accession>
<dbReference type="Pfam" id="PF12565">
    <property type="entry name" value="DUF3747"/>
    <property type="match status" value="1"/>
</dbReference>
<evidence type="ECO:0000256" key="1">
    <source>
        <dbReference type="SAM" id="MobiDB-lite"/>
    </source>
</evidence>
<keyword evidence="4" id="KW-1185">Reference proteome</keyword>
<feature type="chain" id="PRO_5045922437" evidence="2">
    <location>
        <begin position="28"/>
        <end position="230"/>
    </location>
</feature>
<dbReference type="Proteomes" id="UP001526426">
    <property type="component" value="Unassembled WGS sequence"/>
</dbReference>
<gene>
    <name evidence="3" type="ORF">K4A83_14660</name>
</gene>
<comment type="caution">
    <text evidence="3">The sequence shown here is derived from an EMBL/GenBank/DDBJ whole genome shotgun (WGS) entry which is preliminary data.</text>
</comment>
<feature type="region of interest" description="Disordered" evidence="1">
    <location>
        <begin position="183"/>
        <end position="230"/>
    </location>
</feature>
<dbReference type="EMBL" id="JAIHOM010000074">
    <property type="protein sequence ID" value="MCW6037506.1"/>
    <property type="molecule type" value="Genomic_DNA"/>
</dbReference>
<proteinExistence type="predicted"/>
<name>A0ABT3L7M4_9CYAN</name>
<protein>
    <submittedName>
        <fullName evidence="3">DUF3747 domain-containing protein</fullName>
    </submittedName>
</protein>
<feature type="signal peptide" evidence="2">
    <location>
        <begin position="1"/>
        <end position="27"/>
    </location>
</feature>
<dbReference type="InterPro" id="IPR022222">
    <property type="entry name" value="DUF3747"/>
</dbReference>
<evidence type="ECO:0000313" key="4">
    <source>
        <dbReference type="Proteomes" id="UP001526426"/>
    </source>
</evidence>
<organism evidence="3 4">
    <name type="scientific">Spirulina subsalsa FACHB-351</name>
    <dbReference type="NCBI Taxonomy" id="234711"/>
    <lineage>
        <taxon>Bacteria</taxon>
        <taxon>Bacillati</taxon>
        <taxon>Cyanobacteriota</taxon>
        <taxon>Cyanophyceae</taxon>
        <taxon>Spirulinales</taxon>
        <taxon>Spirulinaceae</taxon>
        <taxon>Spirulina</taxon>
    </lineage>
</organism>
<keyword evidence="2" id="KW-0732">Signal</keyword>
<evidence type="ECO:0000313" key="3">
    <source>
        <dbReference type="EMBL" id="MCW6037506.1"/>
    </source>
</evidence>
<dbReference type="RefSeq" id="WP_265265362.1">
    <property type="nucleotide sequence ID" value="NZ_JAIHOM010000074.1"/>
</dbReference>